<evidence type="ECO:0000256" key="1">
    <source>
        <dbReference type="SAM" id="SignalP"/>
    </source>
</evidence>
<comment type="caution">
    <text evidence="2">The sequence shown here is derived from an EMBL/GenBank/DDBJ whole genome shotgun (WGS) entry which is preliminary data.</text>
</comment>
<dbReference type="RefSeq" id="WP_154758020.1">
    <property type="nucleotide sequence ID" value="NZ_WMBA01000026.1"/>
</dbReference>
<proteinExistence type="predicted"/>
<reference evidence="2 3" key="1">
    <citation type="submission" date="2019-11" db="EMBL/GenBank/DDBJ databases">
        <title>Draft genome of Amycolatopsis RM579.</title>
        <authorList>
            <person name="Duangmal K."/>
            <person name="Mingma R."/>
        </authorList>
    </citation>
    <scope>NUCLEOTIDE SEQUENCE [LARGE SCALE GENOMIC DNA]</scope>
    <source>
        <strain evidence="2 3">RM579</strain>
    </source>
</reference>
<keyword evidence="1" id="KW-0732">Signal</keyword>
<keyword evidence="3" id="KW-1185">Reference proteome</keyword>
<organism evidence="2 3">
    <name type="scientific">Amycolatopsis pithecellobii</name>
    <dbReference type="NCBI Taxonomy" id="664692"/>
    <lineage>
        <taxon>Bacteria</taxon>
        <taxon>Bacillati</taxon>
        <taxon>Actinomycetota</taxon>
        <taxon>Actinomycetes</taxon>
        <taxon>Pseudonocardiales</taxon>
        <taxon>Pseudonocardiaceae</taxon>
        <taxon>Amycolatopsis</taxon>
    </lineage>
</organism>
<protein>
    <submittedName>
        <fullName evidence="2">Uncharacterized protein</fullName>
    </submittedName>
</protein>
<name>A0A6N7Z5K3_9PSEU</name>
<evidence type="ECO:0000313" key="3">
    <source>
        <dbReference type="Proteomes" id="UP000440096"/>
    </source>
</evidence>
<feature type="chain" id="PRO_5038668995" evidence="1">
    <location>
        <begin position="28"/>
        <end position="63"/>
    </location>
</feature>
<dbReference type="EMBL" id="WMBA01000026">
    <property type="protein sequence ID" value="MTD55830.1"/>
    <property type="molecule type" value="Genomic_DNA"/>
</dbReference>
<feature type="signal peptide" evidence="1">
    <location>
        <begin position="1"/>
        <end position="27"/>
    </location>
</feature>
<dbReference type="Proteomes" id="UP000440096">
    <property type="component" value="Unassembled WGS sequence"/>
</dbReference>
<gene>
    <name evidence="2" type="ORF">GKO32_17880</name>
</gene>
<dbReference type="AlphaFoldDB" id="A0A6N7Z5K3"/>
<evidence type="ECO:0000313" key="2">
    <source>
        <dbReference type="EMBL" id="MTD55830.1"/>
    </source>
</evidence>
<accession>A0A6N7Z5K3</accession>
<sequence>MKEKQSLARRIAALFGALAVASLAAYGAFGDSTPPDPTQFSFWGHADGAPLDATQFVFFKGIN</sequence>